<keyword evidence="2" id="KW-1003">Cell membrane</keyword>
<keyword evidence="4 10" id="KW-0732">Signal</keyword>
<organism evidence="12 13">
    <name type="scientific">Cirrhinus molitorella</name>
    <name type="common">mud carp</name>
    <dbReference type="NCBI Taxonomy" id="172907"/>
    <lineage>
        <taxon>Eukaryota</taxon>
        <taxon>Metazoa</taxon>
        <taxon>Chordata</taxon>
        <taxon>Craniata</taxon>
        <taxon>Vertebrata</taxon>
        <taxon>Euteleostomi</taxon>
        <taxon>Actinopterygii</taxon>
        <taxon>Neopterygii</taxon>
        <taxon>Teleostei</taxon>
        <taxon>Ostariophysi</taxon>
        <taxon>Cypriniformes</taxon>
        <taxon>Cyprinidae</taxon>
        <taxon>Labeoninae</taxon>
        <taxon>Labeonini</taxon>
        <taxon>Cirrhinus</taxon>
    </lineage>
</organism>
<feature type="transmembrane region" description="Helical" evidence="9">
    <location>
        <begin position="261"/>
        <end position="285"/>
    </location>
</feature>
<dbReference type="InterPro" id="IPR039465">
    <property type="entry name" value="IL-17_rcpt-like"/>
</dbReference>
<evidence type="ECO:0000256" key="7">
    <source>
        <dbReference type="ARBA" id="ARBA00023170"/>
    </source>
</evidence>
<feature type="signal peptide" evidence="10">
    <location>
        <begin position="1"/>
        <end position="22"/>
    </location>
</feature>
<dbReference type="Pfam" id="PF08357">
    <property type="entry name" value="SEFIR"/>
    <property type="match status" value="1"/>
</dbReference>
<dbReference type="InterPro" id="IPR013568">
    <property type="entry name" value="SEFIR_dom"/>
</dbReference>
<comment type="caution">
    <text evidence="12">The sequence shown here is derived from an EMBL/GenBank/DDBJ whole genome shotgun (WGS) entry which is preliminary data.</text>
</comment>
<keyword evidence="3 9" id="KW-0812">Transmembrane</keyword>
<keyword evidence="13" id="KW-1185">Reference proteome</keyword>
<dbReference type="Proteomes" id="UP001558613">
    <property type="component" value="Unassembled WGS sequence"/>
</dbReference>
<keyword evidence="6 9" id="KW-0472">Membrane</keyword>
<name>A0ABR3MX43_9TELE</name>
<feature type="domain" description="SEFIR" evidence="11">
    <location>
        <begin position="298"/>
        <end position="448"/>
    </location>
</feature>
<keyword evidence="7" id="KW-0675">Receptor</keyword>
<evidence type="ECO:0000256" key="1">
    <source>
        <dbReference type="ARBA" id="ARBA00004251"/>
    </source>
</evidence>
<reference evidence="12 13" key="1">
    <citation type="submission" date="2023-09" db="EMBL/GenBank/DDBJ databases">
        <authorList>
            <person name="Wang M."/>
        </authorList>
    </citation>
    <scope>NUCLEOTIDE SEQUENCE [LARGE SCALE GENOMIC DNA]</scope>
    <source>
        <strain evidence="12">GT-2023</strain>
        <tissue evidence="12">Liver</tissue>
    </source>
</reference>
<dbReference type="PANTHER" id="PTHR15583">
    <property type="entry name" value="INTERLEUKIN-17 RECEPTOR"/>
    <property type="match status" value="1"/>
</dbReference>
<gene>
    <name evidence="12" type="ORF">QQF64_031450</name>
</gene>
<evidence type="ECO:0000259" key="11">
    <source>
        <dbReference type="Pfam" id="PF08357"/>
    </source>
</evidence>
<evidence type="ECO:0000256" key="4">
    <source>
        <dbReference type="ARBA" id="ARBA00022729"/>
    </source>
</evidence>
<dbReference type="InterPro" id="IPR038683">
    <property type="entry name" value="IL17RA/B_FnIII-like_1_sf"/>
</dbReference>
<evidence type="ECO:0000256" key="10">
    <source>
        <dbReference type="SAM" id="SignalP"/>
    </source>
</evidence>
<evidence type="ECO:0000256" key="3">
    <source>
        <dbReference type="ARBA" id="ARBA00022692"/>
    </source>
</evidence>
<comment type="subcellular location">
    <subcellularLocation>
        <location evidence="1">Cell membrane</location>
        <topology evidence="1">Single-pass type I membrane protein</topology>
    </subcellularLocation>
</comment>
<keyword evidence="8" id="KW-0325">Glycoprotein</keyword>
<dbReference type="Gene3D" id="2.60.40.2160">
    <property type="entry name" value="Interleukin-17 receptor A/B, fibronectin-III-like domain 1"/>
    <property type="match status" value="1"/>
</dbReference>
<dbReference type="Gene3D" id="3.40.50.11530">
    <property type="match status" value="1"/>
</dbReference>
<evidence type="ECO:0000256" key="5">
    <source>
        <dbReference type="ARBA" id="ARBA00022989"/>
    </source>
</evidence>
<keyword evidence="5 9" id="KW-1133">Transmembrane helix</keyword>
<dbReference type="PANTHER" id="PTHR15583:SF11">
    <property type="entry name" value="INTERLEUKIN-17 RECEPTOR B"/>
    <property type="match status" value="1"/>
</dbReference>
<evidence type="ECO:0000313" key="13">
    <source>
        <dbReference type="Proteomes" id="UP001558613"/>
    </source>
</evidence>
<evidence type="ECO:0000313" key="12">
    <source>
        <dbReference type="EMBL" id="KAL1269161.1"/>
    </source>
</evidence>
<evidence type="ECO:0000256" key="9">
    <source>
        <dbReference type="SAM" id="Phobius"/>
    </source>
</evidence>
<evidence type="ECO:0000256" key="2">
    <source>
        <dbReference type="ARBA" id="ARBA00022475"/>
    </source>
</evidence>
<protein>
    <recommendedName>
        <fullName evidence="11">SEFIR domain-containing protein</fullName>
    </recommendedName>
</protein>
<sequence length="487" mass="54677">MERLNCMREIVAFFFLIQWTTSDSISLSIGVTCNKSEDAIPGECYIPKTNLTNPSPLHELTAELSESQTSLIIRWSINIDSSIRSLNGTWIKLIAEPESNYRCEYQPPFTSKQISLTGQEQLWFSFTVQNTSICPSASHYISAYNIPPPSNEENGNYVKLAQTVQWNADIYAVLNGDKIVVTFNTSLVVDRHTIQLSNRKEPLNRIEGKGECKVEKCEVELEYMEYMGPCEDLMIWIKPKHCQDEYDWKHQELVCTNSSGLAIGVGCALTFLVILLCCCIVYQIIKRVGGSKRAVSVRVLVVYPAVDTVFQRSVLLLAESLQSHGDVSVVLDMWETGSLAKQGPLRWLNTQADLAERVLIISPPRHTQTDDLKSKLVPSMPDDTVSASASNLFALALNLVTSAAHDPHGRDKFWVINLDHDEKCVHTELRGHRMFVLPKDMKKLYQQLLSGVVKSPAPARCFRSFISKNALEINTDFPSCTKSVNPV</sequence>
<evidence type="ECO:0000256" key="8">
    <source>
        <dbReference type="ARBA" id="ARBA00023180"/>
    </source>
</evidence>
<dbReference type="EMBL" id="JAYMGO010000008">
    <property type="protein sequence ID" value="KAL1269161.1"/>
    <property type="molecule type" value="Genomic_DNA"/>
</dbReference>
<evidence type="ECO:0000256" key="6">
    <source>
        <dbReference type="ARBA" id="ARBA00023136"/>
    </source>
</evidence>
<feature type="chain" id="PRO_5045124025" description="SEFIR domain-containing protein" evidence="10">
    <location>
        <begin position="23"/>
        <end position="487"/>
    </location>
</feature>
<proteinExistence type="predicted"/>
<accession>A0ABR3MX43</accession>